<feature type="domain" description="DUF305" evidence="2">
    <location>
        <begin position="31"/>
        <end position="132"/>
    </location>
</feature>
<evidence type="ECO:0000313" key="4">
    <source>
        <dbReference type="Proteomes" id="UP001241603"/>
    </source>
</evidence>
<keyword evidence="4" id="KW-1185">Reference proteome</keyword>
<feature type="chain" id="PRO_5047178666" evidence="1">
    <location>
        <begin position="24"/>
        <end position="137"/>
    </location>
</feature>
<feature type="signal peptide" evidence="1">
    <location>
        <begin position="1"/>
        <end position="23"/>
    </location>
</feature>
<protein>
    <submittedName>
        <fullName evidence="3">Uncharacterized protein (DUF305 family)</fullName>
    </submittedName>
</protein>
<evidence type="ECO:0000313" key="3">
    <source>
        <dbReference type="EMBL" id="MDQ0439090.1"/>
    </source>
</evidence>
<name>A0ABU0HBD9_9HYPH</name>
<dbReference type="Gene3D" id="1.20.1260.10">
    <property type="match status" value="1"/>
</dbReference>
<dbReference type="Pfam" id="PF03713">
    <property type="entry name" value="DUF305"/>
    <property type="match status" value="1"/>
</dbReference>
<dbReference type="InterPro" id="IPR012347">
    <property type="entry name" value="Ferritin-like"/>
</dbReference>
<dbReference type="PANTHER" id="PTHR36933">
    <property type="entry name" value="SLL0788 PROTEIN"/>
    <property type="match status" value="1"/>
</dbReference>
<keyword evidence="1" id="KW-0732">Signal</keyword>
<dbReference type="InterPro" id="IPR005183">
    <property type="entry name" value="DUF305_CopM-like"/>
</dbReference>
<evidence type="ECO:0000256" key="1">
    <source>
        <dbReference type="SAM" id="SignalP"/>
    </source>
</evidence>
<gene>
    <name evidence="3" type="ORF">QO014_003491</name>
</gene>
<dbReference type="EMBL" id="JAUSVO010000005">
    <property type="protein sequence ID" value="MDQ0439090.1"/>
    <property type="molecule type" value="Genomic_DNA"/>
</dbReference>
<organism evidence="3 4">
    <name type="scientific">Kaistia dalseonensis</name>
    <dbReference type="NCBI Taxonomy" id="410840"/>
    <lineage>
        <taxon>Bacteria</taxon>
        <taxon>Pseudomonadati</taxon>
        <taxon>Pseudomonadota</taxon>
        <taxon>Alphaproteobacteria</taxon>
        <taxon>Hyphomicrobiales</taxon>
        <taxon>Kaistiaceae</taxon>
        <taxon>Kaistia</taxon>
    </lineage>
</organism>
<proteinExistence type="predicted"/>
<evidence type="ECO:0000259" key="2">
    <source>
        <dbReference type="Pfam" id="PF03713"/>
    </source>
</evidence>
<dbReference type="Proteomes" id="UP001241603">
    <property type="component" value="Unassembled WGS sequence"/>
</dbReference>
<comment type="caution">
    <text evidence="3">The sequence shown here is derived from an EMBL/GenBank/DDBJ whole genome shotgun (WGS) entry which is preliminary data.</text>
</comment>
<dbReference type="PANTHER" id="PTHR36933:SF1">
    <property type="entry name" value="SLL0788 PROTEIN"/>
    <property type="match status" value="1"/>
</dbReference>
<accession>A0ABU0HBD9</accession>
<sequence length="137" mass="14978">MKRLLTGAAIAAGLVLSLSYAGAQSTMMNHGAMQNGMMNRGDMPMMDDDDDDASASTKAFRHADRTMMQDMMIDYTGNADVDFVRGMIPHHQGAIDMAKVELEYGKDPEIRKLAEGIIKAQTEEIALMNAWLAAHAK</sequence>
<reference evidence="3 4" key="1">
    <citation type="submission" date="2023-07" db="EMBL/GenBank/DDBJ databases">
        <title>Genomic Encyclopedia of Type Strains, Phase IV (KMG-IV): sequencing the most valuable type-strain genomes for metagenomic binning, comparative biology and taxonomic classification.</title>
        <authorList>
            <person name="Goeker M."/>
        </authorList>
    </citation>
    <scope>NUCLEOTIDE SEQUENCE [LARGE SCALE GENOMIC DNA]</scope>
    <source>
        <strain evidence="3 4">B6-8</strain>
    </source>
</reference>